<evidence type="ECO:0000256" key="1">
    <source>
        <dbReference type="SAM" id="MobiDB-lite"/>
    </source>
</evidence>
<feature type="non-terminal residue" evidence="2">
    <location>
        <position position="361"/>
    </location>
</feature>
<evidence type="ECO:0000313" key="3">
    <source>
        <dbReference type="Proteomes" id="UP000009027"/>
    </source>
</evidence>
<feature type="region of interest" description="Disordered" evidence="1">
    <location>
        <begin position="104"/>
        <end position="136"/>
    </location>
</feature>
<dbReference type="EMBL" id="CAEX01003406">
    <property type="protein sequence ID" value="CCD19429.1"/>
    <property type="molecule type" value="Genomic_DNA"/>
</dbReference>
<organism evidence="2 3">
    <name type="scientific">Trypanosoma vivax (strain Y486)</name>
    <dbReference type="NCBI Taxonomy" id="1055687"/>
    <lineage>
        <taxon>Eukaryota</taxon>
        <taxon>Discoba</taxon>
        <taxon>Euglenozoa</taxon>
        <taxon>Kinetoplastea</taxon>
        <taxon>Metakinetoplastina</taxon>
        <taxon>Trypanosomatida</taxon>
        <taxon>Trypanosomatidae</taxon>
        <taxon>Trypanosoma</taxon>
        <taxon>Duttonella</taxon>
    </lineage>
</organism>
<accession>F9WPF2</accession>
<gene>
    <name evidence="2" type="ORF">TvY486_0021300</name>
</gene>
<dbReference type="VEuPathDB" id="TriTrypDB:TvY486_0021300"/>
<reference evidence="2 3" key="1">
    <citation type="journal article" date="2012" name="Proc. Natl. Acad. Sci. U.S.A.">
        <title>Antigenic diversity is generated by distinct evolutionary mechanisms in African trypanosome species.</title>
        <authorList>
            <person name="Jackson A.P."/>
            <person name="Berry A."/>
            <person name="Aslett M."/>
            <person name="Allison H.C."/>
            <person name="Burton P."/>
            <person name="Vavrova-Anderson J."/>
            <person name="Brown R."/>
            <person name="Browne H."/>
            <person name="Corton N."/>
            <person name="Hauser H."/>
            <person name="Gamble J."/>
            <person name="Gilderthorp R."/>
            <person name="Marcello L."/>
            <person name="McQuillan J."/>
            <person name="Otto T.D."/>
            <person name="Quail M.A."/>
            <person name="Sanders M.J."/>
            <person name="van Tonder A."/>
            <person name="Ginger M.L."/>
            <person name="Field M.C."/>
            <person name="Barry J.D."/>
            <person name="Hertz-Fowler C."/>
            <person name="Berriman M."/>
        </authorList>
    </citation>
    <scope>NUCLEOTIDE SEQUENCE</scope>
    <source>
        <strain evidence="2 3">Y486</strain>
    </source>
</reference>
<sequence>MTDQRGGKGLLDGDEACTDATLERAAWGVKEVTRARSRRKRGRRLCTRGIDGRADEVTAAPTQTGDGSATNSKEEDRRQEAVTRKAAAQRLFCAGGVRAGMCARRSGGASTRRKARAPGWARGGEEDPERKRGSGRQARFHLEGVAKEGKGCLAMLAAWRAVYLAALSAALATTLATGEDAAAGETVRDFGLVCNVFRHVIQARAVAKAEKERANLVQMAVARAWHGPQEAQVQQGGVNTGTDAIKKITEAKKLSDRATELADKIDKLSYSAILGNISDGPDTAEDERNELFGRIKGDSDRTNTGFADAQSGTALSNDMVWLCNAAGAEATDEKKPFNTAGDKGCPCTIDGKAAHYLDTGE</sequence>
<protein>
    <submittedName>
        <fullName evidence="2">Uncharacterized protein</fullName>
    </submittedName>
</protein>
<keyword evidence="3" id="KW-1185">Reference proteome</keyword>
<dbReference type="Proteomes" id="UP000009027">
    <property type="component" value="Unassembled WGS sequence"/>
</dbReference>
<name>F9WPF2_TRYVY</name>
<feature type="compositionally biased region" description="Polar residues" evidence="1">
    <location>
        <begin position="60"/>
        <end position="71"/>
    </location>
</feature>
<proteinExistence type="predicted"/>
<feature type="region of interest" description="Disordered" evidence="1">
    <location>
        <begin position="32"/>
        <end position="77"/>
    </location>
</feature>
<evidence type="ECO:0000313" key="2">
    <source>
        <dbReference type="EMBL" id="CCD19429.1"/>
    </source>
</evidence>
<feature type="compositionally biased region" description="Basic residues" evidence="1">
    <location>
        <begin position="35"/>
        <end position="46"/>
    </location>
</feature>
<feature type="compositionally biased region" description="Basic and acidic residues" evidence="1">
    <location>
        <begin position="123"/>
        <end position="132"/>
    </location>
</feature>
<dbReference type="AlphaFoldDB" id="F9WPF2"/>